<accession>A0ACD1HD54</accession>
<gene>
    <name evidence="1" type="ORF">BO66DRAFT_390958</name>
</gene>
<dbReference type="EMBL" id="KZ824949">
    <property type="protein sequence ID" value="RAH71400.1"/>
    <property type="molecule type" value="Genomic_DNA"/>
</dbReference>
<evidence type="ECO:0000313" key="1">
    <source>
        <dbReference type="EMBL" id="RAH71400.1"/>
    </source>
</evidence>
<reference evidence="1" key="1">
    <citation type="submission" date="2018-02" db="EMBL/GenBank/DDBJ databases">
        <title>The genomes of Aspergillus section Nigri reveals drivers in fungal speciation.</title>
        <authorList>
            <consortium name="DOE Joint Genome Institute"/>
            <person name="Vesth T.C."/>
            <person name="Nybo J."/>
            <person name="Theobald S."/>
            <person name="Brandl J."/>
            <person name="Frisvad J.C."/>
            <person name="Nielsen K.F."/>
            <person name="Lyhne E.K."/>
            <person name="Kogle M.E."/>
            <person name="Kuo A."/>
            <person name="Riley R."/>
            <person name="Clum A."/>
            <person name="Nolan M."/>
            <person name="Lipzen A."/>
            <person name="Salamov A."/>
            <person name="Henrissat B."/>
            <person name="Wiebenga A."/>
            <person name="De vries R.P."/>
            <person name="Grigoriev I.V."/>
            <person name="Mortensen U.H."/>
            <person name="Andersen M.R."/>
            <person name="Baker S.E."/>
        </authorList>
    </citation>
    <scope>NUCLEOTIDE SEQUENCE</scope>
    <source>
        <strain evidence="1">CBS 121060</strain>
    </source>
</reference>
<protein>
    <submittedName>
        <fullName evidence="1">Uncharacterized protein</fullName>
    </submittedName>
</protein>
<organism evidence="1 2">
    <name type="scientific">Aspergillus aculeatinus CBS 121060</name>
    <dbReference type="NCBI Taxonomy" id="1448322"/>
    <lineage>
        <taxon>Eukaryota</taxon>
        <taxon>Fungi</taxon>
        <taxon>Dikarya</taxon>
        <taxon>Ascomycota</taxon>
        <taxon>Pezizomycotina</taxon>
        <taxon>Eurotiomycetes</taxon>
        <taxon>Eurotiomycetidae</taxon>
        <taxon>Eurotiales</taxon>
        <taxon>Aspergillaceae</taxon>
        <taxon>Aspergillus</taxon>
        <taxon>Aspergillus subgen. Circumdati</taxon>
    </lineage>
</organism>
<sequence length="74" mass="8398">MGLWAPPQILYSVCLDQECYYDSGVKKARDQAWNYDQQHAAETLEVEAKGGNTYRVTGNGRESILKLIRFVKSS</sequence>
<proteinExistence type="predicted"/>
<dbReference type="Proteomes" id="UP000249661">
    <property type="component" value="Unassembled WGS sequence"/>
</dbReference>
<name>A0ACD1HD54_9EURO</name>
<keyword evidence="2" id="KW-1185">Reference proteome</keyword>
<evidence type="ECO:0000313" key="2">
    <source>
        <dbReference type="Proteomes" id="UP000249661"/>
    </source>
</evidence>